<protein>
    <submittedName>
        <fullName evidence="2">Uncharacterized protein</fullName>
    </submittedName>
</protein>
<accession>A0A6M3K546</accession>
<keyword evidence="1" id="KW-0812">Transmembrane</keyword>
<evidence type="ECO:0000256" key="1">
    <source>
        <dbReference type="SAM" id="Phobius"/>
    </source>
</evidence>
<proteinExistence type="predicted"/>
<organism evidence="2">
    <name type="scientific">viral metagenome</name>
    <dbReference type="NCBI Taxonomy" id="1070528"/>
    <lineage>
        <taxon>unclassified sequences</taxon>
        <taxon>metagenomes</taxon>
        <taxon>organismal metagenomes</taxon>
    </lineage>
</organism>
<name>A0A6M3K546_9ZZZZ</name>
<reference evidence="2" key="1">
    <citation type="submission" date="2020-03" db="EMBL/GenBank/DDBJ databases">
        <title>The deep terrestrial virosphere.</title>
        <authorList>
            <person name="Holmfeldt K."/>
            <person name="Nilsson E."/>
            <person name="Simone D."/>
            <person name="Lopez-Fernandez M."/>
            <person name="Wu X."/>
            <person name="de Brujin I."/>
            <person name="Lundin D."/>
            <person name="Andersson A."/>
            <person name="Bertilsson S."/>
            <person name="Dopson M."/>
        </authorList>
    </citation>
    <scope>NUCLEOTIDE SEQUENCE</scope>
    <source>
        <strain evidence="2">MM415A01667</strain>
        <strain evidence="3">MM415B04029</strain>
    </source>
</reference>
<sequence length="87" mass="9074">MGNDKSRDSILESAIKQAIGNLAEKGVEGCTTNDVILASFGALSLNGGLATATEMKSLAVEVKKFGWKVVGACFSTLIAIIIVLIFL</sequence>
<evidence type="ECO:0000313" key="2">
    <source>
        <dbReference type="EMBL" id="QJA75885.1"/>
    </source>
</evidence>
<evidence type="ECO:0000313" key="3">
    <source>
        <dbReference type="EMBL" id="QJA94015.1"/>
    </source>
</evidence>
<feature type="transmembrane region" description="Helical" evidence="1">
    <location>
        <begin position="65"/>
        <end position="86"/>
    </location>
</feature>
<gene>
    <name evidence="2" type="ORF">MM415A01667_0011</name>
    <name evidence="3" type="ORF">MM415B04029_0005</name>
</gene>
<dbReference type="AlphaFoldDB" id="A0A6M3K546"/>
<keyword evidence="1" id="KW-1133">Transmembrane helix</keyword>
<dbReference type="EMBL" id="MT142190">
    <property type="protein sequence ID" value="QJA75885.1"/>
    <property type="molecule type" value="Genomic_DNA"/>
</dbReference>
<keyword evidence="1" id="KW-0472">Membrane</keyword>
<dbReference type="EMBL" id="MT143196">
    <property type="protein sequence ID" value="QJA94015.1"/>
    <property type="molecule type" value="Genomic_DNA"/>
</dbReference>